<evidence type="ECO:0000256" key="6">
    <source>
        <dbReference type="PIRSR" id="PIRSR601461-1"/>
    </source>
</evidence>
<dbReference type="Gene3D" id="2.40.70.10">
    <property type="entry name" value="Acid Proteases"/>
    <property type="match status" value="2"/>
</dbReference>
<dbReference type="InterPro" id="IPR034161">
    <property type="entry name" value="Pepsin-like_plant"/>
</dbReference>
<comment type="caution">
    <text evidence="10">The sequence shown here is derived from an EMBL/GenBank/DDBJ whole genome shotgun (WGS) entry which is preliminary data.</text>
</comment>
<keyword evidence="4 7" id="KW-0378">Hydrolase</keyword>
<feature type="domain" description="Peptidase A1" evidence="9">
    <location>
        <begin position="64"/>
        <end position="449"/>
    </location>
</feature>
<gene>
    <name evidence="10" type="primary">nep2</name>
    <name evidence="10" type="ORF">QJS10_CPA09g00927</name>
</gene>
<dbReference type="Pfam" id="PF14543">
    <property type="entry name" value="TAXi_N"/>
    <property type="match status" value="1"/>
</dbReference>
<evidence type="ECO:0000256" key="5">
    <source>
        <dbReference type="ARBA" id="ARBA00023180"/>
    </source>
</evidence>
<evidence type="ECO:0000256" key="2">
    <source>
        <dbReference type="ARBA" id="ARBA00022670"/>
    </source>
</evidence>
<feature type="chain" id="PRO_5043462854" evidence="8">
    <location>
        <begin position="22"/>
        <end position="465"/>
    </location>
</feature>
<dbReference type="EMBL" id="JAUJYO010000009">
    <property type="protein sequence ID" value="KAK1308466.1"/>
    <property type="molecule type" value="Genomic_DNA"/>
</dbReference>
<name>A0AAV9E470_ACOCL</name>
<sequence>MSLLSLFILIATTTQLTTCHAKYTQPTSLVLGLIHSRALLAPKASKPTEMLDMLEPLTEYRDGYLFPLKLGTPPQVLQVYMDTGSDLTWVPCGNLTFDCMNCDDDRTYKSMASFSPSLSSSSHRDLCGSPLCSNVHSSDNPYDTCIEAGCSLSTLLKGTCQRLCPSFSYTYGGGGVVTGSLTRDTLRIHGGDTGVLRDVTNFCFGCVGTTYREPIGIVGFGRGSLSFPSQLGFLNKGFSHCFLGFQFANNPNMTSPLVMGDLAISCKDHFKYTPMLRSPMFPNYYYIGLEAIVVGNNVSIEVPSNLKAFDSQGNGGLLIDSGTTYTQLPRPLHVRLLSAIRSKMAYQRSSELEKRTGFELCYKVPCSKNSCIGDFPSITLHFVKDVKLVLPKENCFYAMAAPVSNHVVKCLLFQSMEDETYGPVGVLGNFQQQNVEVVYDLEEERIGFHLMDCASSAASHGLLEK</sequence>
<reference evidence="10" key="2">
    <citation type="submission" date="2023-06" db="EMBL/GenBank/DDBJ databases">
        <authorList>
            <person name="Ma L."/>
            <person name="Liu K.-W."/>
            <person name="Li Z."/>
            <person name="Hsiao Y.-Y."/>
            <person name="Qi Y."/>
            <person name="Fu T."/>
            <person name="Tang G."/>
            <person name="Zhang D."/>
            <person name="Sun W.-H."/>
            <person name="Liu D.-K."/>
            <person name="Li Y."/>
            <person name="Chen G.-Z."/>
            <person name="Liu X.-D."/>
            <person name="Liao X.-Y."/>
            <person name="Jiang Y.-T."/>
            <person name="Yu X."/>
            <person name="Hao Y."/>
            <person name="Huang J."/>
            <person name="Zhao X.-W."/>
            <person name="Ke S."/>
            <person name="Chen Y.-Y."/>
            <person name="Wu W.-L."/>
            <person name="Hsu J.-L."/>
            <person name="Lin Y.-F."/>
            <person name="Huang M.-D."/>
            <person name="Li C.-Y."/>
            <person name="Huang L."/>
            <person name="Wang Z.-W."/>
            <person name="Zhao X."/>
            <person name="Zhong W.-Y."/>
            <person name="Peng D.-H."/>
            <person name="Ahmad S."/>
            <person name="Lan S."/>
            <person name="Zhang J.-S."/>
            <person name="Tsai W.-C."/>
            <person name="Van De Peer Y."/>
            <person name="Liu Z.-J."/>
        </authorList>
    </citation>
    <scope>NUCLEOTIDE SEQUENCE</scope>
    <source>
        <strain evidence="10">CP</strain>
        <tissue evidence="10">Leaves</tissue>
    </source>
</reference>
<feature type="active site" evidence="6">
    <location>
        <position position="82"/>
    </location>
</feature>
<evidence type="ECO:0000256" key="8">
    <source>
        <dbReference type="SAM" id="SignalP"/>
    </source>
</evidence>
<feature type="active site" evidence="6">
    <location>
        <position position="320"/>
    </location>
</feature>
<dbReference type="PANTHER" id="PTHR47967:SF47">
    <property type="entry name" value="CHLOROPLAST NUCLEOID DNA-BINDING PROTEIN-LIKE"/>
    <property type="match status" value="1"/>
</dbReference>
<dbReference type="SUPFAM" id="SSF50630">
    <property type="entry name" value="Acid proteases"/>
    <property type="match status" value="1"/>
</dbReference>
<dbReference type="InterPro" id="IPR001461">
    <property type="entry name" value="Aspartic_peptidase_A1"/>
</dbReference>
<dbReference type="InterPro" id="IPR033121">
    <property type="entry name" value="PEPTIDASE_A1"/>
</dbReference>
<keyword evidence="3 7" id="KW-0064">Aspartyl protease</keyword>
<evidence type="ECO:0000313" key="10">
    <source>
        <dbReference type="EMBL" id="KAK1308466.1"/>
    </source>
</evidence>
<dbReference type="PROSITE" id="PS51767">
    <property type="entry name" value="PEPTIDASE_A1"/>
    <property type="match status" value="1"/>
</dbReference>
<dbReference type="InterPro" id="IPR051708">
    <property type="entry name" value="Plant_Aspart_Prot_A1"/>
</dbReference>
<evidence type="ECO:0000256" key="3">
    <source>
        <dbReference type="ARBA" id="ARBA00022750"/>
    </source>
</evidence>
<evidence type="ECO:0000256" key="7">
    <source>
        <dbReference type="RuleBase" id="RU000454"/>
    </source>
</evidence>
<protein>
    <submittedName>
        <fullName evidence="10">Aspartic proteinase nepenthesin-2</fullName>
    </submittedName>
</protein>
<dbReference type="InterPro" id="IPR021109">
    <property type="entry name" value="Peptidase_aspartic_dom_sf"/>
</dbReference>
<dbReference type="PANTHER" id="PTHR47967">
    <property type="entry name" value="OS07G0603500 PROTEIN-RELATED"/>
    <property type="match status" value="1"/>
</dbReference>
<accession>A0AAV9E470</accession>
<dbReference type="InterPro" id="IPR032799">
    <property type="entry name" value="TAXi_C"/>
</dbReference>
<dbReference type="AlphaFoldDB" id="A0AAV9E470"/>
<dbReference type="InterPro" id="IPR032861">
    <property type="entry name" value="TAXi_N"/>
</dbReference>
<reference evidence="10" key="1">
    <citation type="journal article" date="2023" name="Nat. Commun.">
        <title>Diploid and tetraploid genomes of Acorus and the evolution of monocots.</title>
        <authorList>
            <person name="Ma L."/>
            <person name="Liu K.W."/>
            <person name="Li Z."/>
            <person name="Hsiao Y.Y."/>
            <person name="Qi Y."/>
            <person name="Fu T."/>
            <person name="Tang G.D."/>
            <person name="Zhang D."/>
            <person name="Sun W.H."/>
            <person name="Liu D.K."/>
            <person name="Li Y."/>
            <person name="Chen G.Z."/>
            <person name="Liu X.D."/>
            <person name="Liao X.Y."/>
            <person name="Jiang Y.T."/>
            <person name="Yu X."/>
            <person name="Hao Y."/>
            <person name="Huang J."/>
            <person name="Zhao X.W."/>
            <person name="Ke S."/>
            <person name="Chen Y.Y."/>
            <person name="Wu W.L."/>
            <person name="Hsu J.L."/>
            <person name="Lin Y.F."/>
            <person name="Huang M.D."/>
            <person name="Li C.Y."/>
            <person name="Huang L."/>
            <person name="Wang Z.W."/>
            <person name="Zhao X."/>
            <person name="Zhong W.Y."/>
            <person name="Peng D.H."/>
            <person name="Ahmad S."/>
            <person name="Lan S."/>
            <person name="Zhang J.S."/>
            <person name="Tsai W.C."/>
            <person name="Van de Peer Y."/>
            <person name="Liu Z.J."/>
        </authorList>
    </citation>
    <scope>NUCLEOTIDE SEQUENCE</scope>
    <source>
        <strain evidence="10">CP</strain>
    </source>
</reference>
<keyword evidence="2 7" id="KW-0645">Protease</keyword>
<dbReference type="GO" id="GO:0005576">
    <property type="term" value="C:extracellular region"/>
    <property type="evidence" value="ECO:0007669"/>
    <property type="project" value="TreeGrafter"/>
</dbReference>
<dbReference type="Proteomes" id="UP001180020">
    <property type="component" value="Unassembled WGS sequence"/>
</dbReference>
<dbReference type="GO" id="GO:0006508">
    <property type="term" value="P:proteolysis"/>
    <property type="evidence" value="ECO:0007669"/>
    <property type="project" value="UniProtKB-KW"/>
</dbReference>
<dbReference type="GO" id="GO:0004190">
    <property type="term" value="F:aspartic-type endopeptidase activity"/>
    <property type="evidence" value="ECO:0007669"/>
    <property type="project" value="UniProtKB-KW"/>
</dbReference>
<proteinExistence type="inferred from homology"/>
<keyword evidence="8" id="KW-0732">Signal</keyword>
<dbReference type="PRINTS" id="PR00792">
    <property type="entry name" value="PEPSIN"/>
</dbReference>
<dbReference type="InterPro" id="IPR001969">
    <property type="entry name" value="Aspartic_peptidase_AS"/>
</dbReference>
<dbReference type="PROSITE" id="PS00141">
    <property type="entry name" value="ASP_PROTEASE"/>
    <property type="match status" value="1"/>
</dbReference>
<comment type="similarity">
    <text evidence="1 7">Belongs to the peptidase A1 family.</text>
</comment>
<evidence type="ECO:0000313" key="11">
    <source>
        <dbReference type="Proteomes" id="UP001180020"/>
    </source>
</evidence>
<keyword evidence="11" id="KW-1185">Reference proteome</keyword>
<evidence type="ECO:0000256" key="1">
    <source>
        <dbReference type="ARBA" id="ARBA00007447"/>
    </source>
</evidence>
<keyword evidence="5" id="KW-0325">Glycoprotein</keyword>
<dbReference type="CDD" id="cd05476">
    <property type="entry name" value="pepsin_A_like_plant"/>
    <property type="match status" value="1"/>
</dbReference>
<evidence type="ECO:0000256" key="4">
    <source>
        <dbReference type="ARBA" id="ARBA00022801"/>
    </source>
</evidence>
<evidence type="ECO:0000259" key="9">
    <source>
        <dbReference type="PROSITE" id="PS51767"/>
    </source>
</evidence>
<feature type="signal peptide" evidence="8">
    <location>
        <begin position="1"/>
        <end position="21"/>
    </location>
</feature>
<dbReference type="Pfam" id="PF14541">
    <property type="entry name" value="TAXi_C"/>
    <property type="match status" value="1"/>
</dbReference>
<organism evidence="10 11">
    <name type="scientific">Acorus calamus</name>
    <name type="common">Sweet flag</name>
    <dbReference type="NCBI Taxonomy" id="4465"/>
    <lineage>
        <taxon>Eukaryota</taxon>
        <taxon>Viridiplantae</taxon>
        <taxon>Streptophyta</taxon>
        <taxon>Embryophyta</taxon>
        <taxon>Tracheophyta</taxon>
        <taxon>Spermatophyta</taxon>
        <taxon>Magnoliopsida</taxon>
        <taxon>Liliopsida</taxon>
        <taxon>Acoraceae</taxon>
        <taxon>Acorus</taxon>
    </lineage>
</organism>